<keyword evidence="2" id="KW-1185">Reference proteome</keyword>
<dbReference type="RefSeq" id="WP_209286301.1">
    <property type="nucleotide sequence ID" value="NZ_JACVEW010000003.1"/>
</dbReference>
<dbReference type="InterPro" id="IPR016181">
    <property type="entry name" value="Acyl_CoA_acyltransferase"/>
</dbReference>
<accession>A0ABS3Z7K5</accession>
<proteinExistence type="predicted"/>
<dbReference type="InterPro" id="IPR022050">
    <property type="entry name" value="T_hemolysin"/>
</dbReference>
<gene>
    <name evidence="1" type="ORF">H9C73_03005</name>
</gene>
<dbReference type="Proteomes" id="UP000810171">
    <property type="component" value="Unassembled WGS sequence"/>
</dbReference>
<protein>
    <submittedName>
        <fullName evidence="1">Thermostable hemolysin</fullName>
    </submittedName>
</protein>
<evidence type="ECO:0000313" key="1">
    <source>
        <dbReference type="EMBL" id="MBP0047692.1"/>
    </source>
</evidence>
<dbReference type="SUPFAM" id="SSF55729">
    <property type="entry name" value="Acyl-CoA N-acyltransferases (Nat)"/>
    <property type="match status" value="1"/>
</dbReference>
<comment type="caution">
    <text evidence="1">The sequence shown here is derived from an EMBL/GenBank/DDBJ whole genome shotgun (WGS) entry which is preliminary data.</text>
</comment>
<dbReference type="Pfam" id="PF12261">
    <property type="entry name" value="T_hemolysin"/>
    <property type="match status" value="1"/>
</dbReference>
<dbReference type="EMBL" id="JACVEW010000003">
    <property type="protein sequence ID" value="MBP0047692.1"/>
    <property type="molecule type" value="Genomic_DNA"/>
</dbReference>
<sequence>MTTVSTGEDASPLQLTLHEPDTPLRAAVENFIHRRFLEVHSADVRDFLPTLVSYRNARGQLLAAAGIKRAHQGPLFLEAYLDQPVEVCLSFLSGTPVARDRIVEVGNLATHGAGSTRQLIRALAARFEHEGLEWAVLTLTPTLINSFTRLGLNLHTLTFASPERVAQSASRWGEYYRLNPRVVAVSIPESAARLRQLITGECPTRHAASATAGERLHA</sequence>
<reference evidence="1 2" key="1">
    <citation type="submission" date="2020-09" db="EMBL/GenBank/DDBJ databases">
        <authorList>
            <person name="Tanuku N.R.S."/>
        </authorList>
    </citation>
    <scope>NUCLEOTIDE SEQUENCE [LARGE SCALE GENOMIC DNA]</scope>
    <source>
        <strain evidence="1 2">AK62</strain>
    </source>
</reference>
<organism evidence="1 2">
    <name type="scientific">Marinobacterium alkalitolerans</name>
    <dbReference type="NCBI Taxonomy" id="1542925"/>
    <lineage>
        <taxon>Bacteria</taxon>
        <taxon>Pseudomonadati</taxon>
        <taxon>Pseudomonadota</taxon>
        <taxon>Gammaproteobacteria</taxon>
        <taxon>Oceanospirillales</taxon>
        <taxon>Oceanospirillaceae</taxon>
        <taxon>Marinobacterium</taxon>
    </lineage>
</organism>
<name>A0ABS3Z7K5_9GAMM</name>
<evidence type="ECO:0000313" key="2">
    <source>
        <dbReference type="Proteomes" id="UP000810171"/>
    </source>
</evidence>